<gene>
    <name evidence="9 11" type="primary">hisC</name>
    <name evidence="11" type="ORF">E2A64_09805</name>
</gene>
<keyword evidence="12" id="KW-1185">Reference proteome</keyword>
<dbReference type="Proteomes" id="UP000295131">
    <property type="component" value="Unassembled WGS sequence"/>
</dbReference>
<evidence type="ECO:0000256" key="8">
    <source>
        <dbReference type="ARBA" id="ARBA00047481"/>
    </source>
</evidence>
<dbReference type="HAMAP" id="MF_01023">
    <property type="entry name" value="HisC_aminotrans_2"/>
    <property type="match status" value="1"/>
</dbReference>
<keyword evidence="9" id="KW-0028">Amino-acid biosynthesis</keyword>
<evidence type="ECO:0000256" key="9">
    <source>
        <dbReference type="HAMAP-Rule" id="MF_01023"/>
    </source>
</evidence>
<proteinExistence type="inferred from homology"/>
<dbReference type="GO" id="GO:0004400">
    <property type="term" value="F:histidinol-phosphate transaminase activity"/>
    <property type="evidence" value="ECO:0007669"/>
    <property type="project" value="UniProtKB-UniRule"/>
</dbReference>
<keyword evidence="7 9" id="KW-0663">Pyridoxal phosphate</keyword>
<comment type="pathway">
    <text evidence="2 9">Amino-acid biosynthesis; L-histidine biosynthesis; L-histidine from 5-phospho-alpha-D-ribose 1-diphosphate: step 7/9.</text>
</comment>
<keyword evidence="9" id="KW-0368">Histidine biosynthesis</keyword>
<dbReference type="RefSeq" id="WP_133284161.1">
    <property type="nucleotide sequence ID" value="NZ_SMSI01000001.1"/>
</dbReference>
<dbReference type="InterPro" id="IPR001917">
    <property type="entry name" value="Aminotrans_II_pyridoxalP_BS"/>
</dbReference>
<dbReference type="UniPathway" id="UPA00031">
    <property type="reaction ID" value="UER00012"/>
</dbReference>
<dbReference type="InterPro" id="IPR015424">
    <property type="entry name" value="PyrdxlP-dep_Trfase"/>
</dbReference>
<dbReference type="InterPro" id="IPR015422">
    <property type="entry name" value="PyrdxlP-dep_Trfase_small"/>
</dbReference>
<comment type="catalytic activity">
    <reaction evidence="8 9">
        <text>L-histidinol phosphate + 2-oxoglutarate = 3-(imidazol-4-yl)-2-oxopropyl phosphate + L-glutamate</text>
        <dbReference type="Rhea" id="RHEA:23744"/>
        <dbReference type="ChEBI" id="CHEBI:16810"/>
        <dbReference type="ChEBI" id="CHEBI:29985"/>
        <dbReference type="ChEBI" id="CHEBI:57766"/>
        <dbReference type="ChEBI" id="CHEBI:57980"/>
        <dbReference type="EC" id="2.6.1.9"/>
    </reaction>
</comment>
<dbReference type="InterPro" id="IPR004839">
    <property type="entry name" value="Aminotransferase_I/II_large"/>
</dbReference>
<dbReference type="Pfam" id="PF00155">
    <property type="entry name" value="Aminotran_1_2"/>
    <property type="match status" value="1"/>
</dbReference>
<dbReference type="InterPro" id="IPR005861">
    <property type="entry name" value="HisP_aminotrans"/>
</dbReference>
<dbReference type="EMBL" id="SMSI01000001">
    <property type="protein sequence ID" value="TDH39330.1"/>
    <property type="molecule type" value="Genomic_DNA"/>
</dbReference>
<evidence type="ECO:0000256" key="4">
    <source>
        <dbReference type="ARBA" id="ARBA00011738"/>
    </source>
</evidence>
<evidence type="ECO:0000256" key="7">
    <source>
        <dbReference type="ARBA" id="ARBA00022898"/>
    </source>
</evidence>
<dbReference type="GO" id="GO:0030170">
    <property type="term" value="F:pyridoxal phosphate binding"/>
    <property type="evidence" value="ECO:0007669"/>
    <property type="project" value="InterPro"/>
</dbReference>
<dbReference type="Gene3D" id="3.40.640.10">
    <property type="entry name" value="Type I PLP-dependent aspartate aminotransferase-like (Major domain)"/>
    <property type="match status" value="1"/>
</dbReference>
<dbReference type="InterPro" id="IPR015421">
    <property type="entry name" value="PyrdxlP-dep_Trfase_major"/>
</dbReference>
<dbReference type="Gene3D" id="3.90.1150.10">
    <property type="entry name" value="Aspartate Aminotransferase, domain 1"/>
    <property type="match status" value="1"/>
</dbReference>
<comment type="subunit">
    <text evidence="4 9">Homodimer.</text>
</comment>
<dbReference type="EC" id="2.6.1.9" evidence="9"/>
<evidence type="ECO:0000259" key="10">
    <source>
        <dbReference type="Pfam" id="PF00155"/>
    </source>
</evidence>
<organism evidence="11 12">
    <name type="scientific">Pseudohoeflea suaedae</name>
    <dbReference type="NCBI Taxonomy" id="877384"/>
    <lineage>
        <taxon>Bacteria</taxon>
        <taxon>Pseudomonadati</taxon>
        <taxon>Pseudomonadota</taxon>
        <taxon>Alphaproteobacteria</taxon>
        <taxon>Hyphomicrobiales</taxon>
        <taxon>Rhizobiaceae</taxon>
        <taxon>Pseudohoeflea</taxon>
    </lineage>
</organism>
<dbReference type="NCBIfam" id="TIGR01141">
    <property type="entry name" value="hisC"/>
    <property type="match status" value="1"/>
</dbReference>
<name>A0A4R5PQC0_9HYPH</name>
<evidence type="ECO:0000256" key="3">
    <source>
        <dbReference type="ARBA" id="ARBA00007970"/>
    </source>
</evidence>
<dbReference type="SUPFAM" id="SSF53383">
    <property type="entry name" value="PLP-dependent transferases"/>
    <property type="match status" value="1"/>
</dbReference>
<keyword evidence="6 9" id="KW-0808">Transferase</keyword>
<accession>A0A4R5PQC0</accession>
<evidence type="ECO:0000256" key="6">
    <source>
        <dbReference type="ARBA" id="ARBA00022679"/>
    </source>
</evidence>
<dbReference type="CDD" id="cd00609">
    <property type="entry name" value="AAT_like"/>
    <property type="match status" value="1"/>
</dbReference>
<evidence type="ECO:0000313" key="11">
    <source>
        <dbReference type="EMBL" id="TDH39330.1"/>
    </source>
</evidence>
<dbReference type="InterPro" id="IPR050106">
    <property type="entry name" value="HistidinolP_aminotransfase"/>
</dbReference>
<evidence type="ECO:0000313" key="12">
    <source>
        <dbReference type="Proteomes" id="UP000295131"/>
    </source>
</evidence>
<evidence type="ECO:0000256" key="5">
    <source>
        <dbReference type="ARBA" id="ARBA00022576"/>
    </source>
</evidence>
<feature type="modified residue" description="N6-(pyridoxal phosphate)lysine" evidence="9">
    <location>
        <position position="229"/>
    </location>
</feature>
<dbReference type="AlphaFoldDB" id="A0A4R5PQC0"/>
<reference evidence="11 12" key="1">
    <citation type="journal article" date="2013" name="Int. J. Syst. Evol. Microbiol.">
        <title>Hoeflea suaedae sp. nov., an endophytic bacterium isolated from the root of the halophyte Suaeda maritima.</title>
        <authorList>
            <person name="Chung E.J."/>
            <person name="Park J.A."/>
            <person name="Pramanik P."/>
            <person name="Bibi F."/>
            <person name="Jeon C.O."/>
            <person name="Chung Y.R."/>
        </authorList>
    </citation>
    <scope>NUCLEOTIDE SEQUENCE [LARGE SCALE GENOMIC DNA]</scope>
    <source>
        <strain evidence="11 12">YC6898</strain>
    </source>
</reference>
<protein>
    <recommendedName>
        <fullName evidence="9">Histidinol-phosphate aminotransferase</fullName>
        <ecNumber evidence="9">2.6.1.9</ecNumber>
    </recommendedName>
    <alternativeName>
        <fullName evidence="9">Imidazole acetol-phosphate transaminase</fullName>
    </alternativeName>
</protein>
<evidence type="ECO:0000256" key="2">
    <source>
        <dbReference type="ARBA" id="ARBA00005011"/>
    </source>
</evidence>
<dbReference type="GO" id="GO:0000105">
    <property type="term" value="P:L-histidine biosynthetic process"/>
    <property type="evidence" value="ECO:0007669"/>
    <property type="project" value="UniProtKB-UniRule"/>
</dbReference>
<feature type="domain" description="Aminotransferase class I/classII large" evidence="10">
    <location>
        <begin position="37"/>
        <end position="361"/>
    </location>
</feature>
<keyword evidence="5 9" id="KW-0032">Aminotransferase</keyword>
<comment type="similarity">
    <text evidence="3 9">Belongs to the class-II pyridoxal-phosphate-dependent aminotransferase family. Histidinol-phosphate aminotransferase subfamily.</text>
</comment>
<evidence type="ECO:0000256" key="1">
    <source>
        <dbReference type="ARBA" id="ARBA00001933"/>
    </source>
</evidence>
<comment type="cofactor">
    <cofactor evidence="1 9">
        <name>pyridoxal 5'-phosphate</name>
        <dbReference type="ChEBI" id="CHEBI:597326"/>
    </cofactor>
</comment>
<dbReference type="PANTHER" id="PTHR43643:SF3">
    <property type="entry name" value="HISTIDINOL-PHOSPHATE AMINOTRANSFERASE"/>
    <property type="match status" value="1"/>
</dbReference>
<dbReference type="OrthoDB" id="9809616at2"/>
<dbReference type="PROSITE" id="PS00599">
    <property type="entry name" value="AA_TRANSFER_CLASS_2"/>
    <property type="match status" value="1"/>
</dbReference>
<comment type="caution">
    <text evidence="11">The sequence shown here is derived from an EMBL/GenBank/DDBJ whole genome shotgun (WGS) entry which is preliminary data.</text>
</comment>
<dbReference type="PANTHER" id="PTHR43643">
    <property type="entry name" value="HISTIDINOL-PHOSPHATE AMINOTRANSFERASE 2"/>
    <property type="match status" value="1"/>
</dbReference>
<sequence>MRPPRFSARSEIAALKPYNSGLTLDDVAARAGGRRIAKLASNENPHGPNEATKKAMADAISRPFLYPDPSGRALVDEIAAQTGAEKSRIVLGDGSEDLLNVLARASLNAGDEVVTLFPSFPLHEDYAIMMGAEVTRIGLTSEFSIDTPALLKAAARPVRLILIANPMNPAGLWLTPKDLDALLDAQHPDSLLCLDEAYVEYAAGPDFASAATRLESHDKPLLILRTFSKAYGLAALRIGYGISNSDDVIRAMNLVRTPFNVNAVAQAAALAAMTRTDAMDQAVAHTLKERARMAETLTGMGLRVLPSKGNFLFVDCGQPSIEVADRLIDHGVVVKPWKQEGYETFIRVSVGLTWENDQFLEALSRVL</sequence>